<dbReference type="SUPFAM" id="SSF51735">
    <property type="entry name" value="NAD(P)-binding Rossmann-fold domains"/>
    <property type="match status" value="1"/>
</dbReference>
<dbReference type="InterPro" id="IPR050463">
    <property type="entry name" value="Gfo/Idh/MocA_oxidrdct_glycsds"/>
</dbReference>
<accession>A0A6P2CVI8</accession>
<dbReference type="InterPro" id="IPR043906">
    <property type="entry name" value="Gfo/Idh/MocA_OxRdtase_bact_C"/>
</dbReference>
<feature type="domain" description="Gfo/Idh/MocA-like oxidoreductase N-terminal" evidence="1">
    <location>
        <begin position="37"/>
        <end position="158"/>
    </location>
</feature>
<evidence type="ECO:0000313" key="4">
    <source>
        <dbReference type="Proteomes" id="UP000464178"/>
    </source>
</evidence>
<name>A0A6P2CVI8_9BACT</name>
<dbReference type="AlphaFoldDB" id="A0A6P2CVI8"/>
<dbReference type="Pfam" id="PF19051">
    <property type="entry name" value="GFO_IDH_MocA_C2"/>
    <property type="match status" value="2"/>
</dbReference>
<dbReference type="Gene3D" id="3.40.50.720">
    <property type="entry name" value="NAD(P)-binding Rossmann-like Domain"/>
    <property type="match status" value="1"/>
</dbReference>
<dbReference type="Pfam" id="PF01408">
    <property type="entry name" value="GFO_IDH_MocA"/>
    <property type="match status" value="1"/>
</dbReference>
<reference evidence="3 4" key="1">
    <citation type="submission" date="2019-05" db="EMBL/GenBank/DDBJ databases">
        <authorList>
            <consortium name="Science for Life Laboratories"/>
        </authorList>
    </citation>
    <scope>NUCLEOTIDE SEQUENCE [LARGE SCALE GENOMIC DNA]</scope>
    <source>
        <strain evidence="3">Soil9</strain>
    </source>
</reference>
<dbReference type="InterPro" id="IPR000683">
    <property type="entry name" value="Gfo/Idh/MocA-like_OxRdtase_N"/>
</dbReference>
<dbReference type="PANTHER" id="PTHR43818:SF5">
    <property type="entry name" value="OXIDOREDUCTASE FAMILY PROTEIN"/>
    <property type="match status" value="1"/>
</dbReference>
<evidence type="ECO:0008006" key="5">
    <source>
        <dbReference type="Google" id="ProtNLM"/>
    </source>
</evidence>
<feature type="domain" description="Gfo/Idh/MocA-like oxidoreductase bacterial type C-terminal" evidence="2">
    <location>
        <begin position="356"/>
        <end position="428"/>
    </location>
</feature>
<organism evidence="3 4">
    <name type="scientific">Gemmata massiliana</name>
    <dbReference type="NCBI Taxonomy" id="1210884"/>
    <lineage>
        <taxon>Bacteria</taxon>
        <taxon>Pseudomonadati</taxon>
        <taxon>Planctomycetota</taxon>
        <taxon>Planctomycetia</taxon>
        <taxon>Gemmatales</taxon>
        <taxon>Gemmataceae</taxon>
        <taxon>Gemmata</taxon>
    </lineage>
</organism>
<dbReference type="RefSeq" id="WP_162667783.1">
    <property type="nucleotide sequence ID" value="NZ_LR593886.1"/>
</dbReference>
<dbReference type="InterPro" id="IPR036291">
    <property type="entry name" value="NAD(P)-bd_dom_sf"/>
</dbReference>
<sequence length="436" mass="47638">MNSRRTFLKSSAVAITCANGTGTAEEPARKVGPDKLTIALIGCGGMGTHHLNLLAKHKQLNIAYVCDVDANRLSAAAKIATDAGHAVKAERDLRAVLADKAVSAVWIATPDHWHAPGAILAADAGKHVYVEKPCSHNVREGRLLVDAAQRNKVHIQVGTQSRSTSTCAEAVKRLHDGAIGEVLVAKAWNSQLRRTLGKVKPTDPPKHLDYEAWQGPVPEAPFYANRVHGSWRFFRDYGAGDIGNDGVHDIDVGVWGMKFGALPNRVAALGGKFFFDDDQEWPDTQYVVCEYDAGNGGPKPRQFIFEQRIWSPYVQEDYENGCAFYGTKGVLIIGHGVGWKLFGERNKPLEEMKGRADLSAHHQNFIDACLKGEKLAAPASVGHVSAGICHLANISTRLRKTIEFDPVKEIVTNSPDANALIRRQYRPNHWAVPKGV</sequence>
<dbReference type="EMBL" id="LR593886">
    <property type="protein sequence ID" value="VTR92991.1"/>
    <property type="molecule type" value="Genomic_DNA"/>
</dbReference>
<protein>
    <recommendedName>
        <fullName evidence="5">Gfo/Idh/MocA-like oxidoreductase N-terminal domain-containing protein</fullName>
    </recommendedName>
</protein>
<dbReference type="Gene3D" id="3.30.360.10">
    <property type="entry name" value="Dihydrodipicolinate Reductase, domain 2"/>
    <property type="match status" value="1"/>
</dbReference>
<proteinExistence type="predicted"/>
<dbReference type="SUPFAM" id="SSF55347">
    <property type="entry name" value="Glyceraldehyde-3-phosphate dehydrogenase-like, C-terminal domain"/>
    <property type="match status" value="1"/>
</dbReference>
<evidence type="ECO:0000259" key="2">
    <source>
        <dbReference type="Pfam" id="PF19051"/>
    </source>
</evidence>
<evidence type="ECO:0000259" key="1">
    <source>
        <dbReference type="Pfam" id="PF01408"/>
    </source>
</evidence>
<dbReference type="PANTHER" id="PTHR43818">
    <property type="entry name" value="BCDNA.GH03377"/>
    <property type="match status" value="1"/>
</dbReference>
<keyword evidence="4" id="KW-1185">Reference proteome</keyword>
<feature type="domain" description="Gfo/Idh/MocA-like oxidoreductase bacterial type C-terminal" evidence="2">
    <location>
        <begin position="198"/>
        <end position="251"/>
    </location>
</feature>
<dbReference type="KEGG" id="gms:SOIL9_47230"/>
<dbReference type="GO" id="GO:0000166">
    <property type="term" value="F:nucleotide binding"/>
    <property type="evidence" value="ECO:0007669"/>
    <property type="project" value="InterPro"/>
</dbReference>
<evidence type="ECO:0000313" key="3">
    <source>
        <dbReference type="EMBL" id="VTR92991.1"/>
    </source>
</evidence>
<gene>
    <name evidence="3" type="ORF">SOIL9_47230</name>
</gene>
<dbReference type="Proteomes" id="UP000464178">
    <property type="component" value="Chromosome"/>
</dbReference>